<name>A0ABV7ZZM6_9GAMM</name>
<dbReference type="GO" id="GO:0004386">
    <property type="term" value="F:helicase activity"/>
    <property type="evidence" value="ECO:0007669"/>
    <property type="project" value="UniProtKB-KW"/>
</dbReference>
<dbReference type="PIRSF" id="PIRSF005496">
    <property type="entry name" value="ATP_hel_hrpB"/>
    <property type="match status" value="1"/>
</dbReference>
<dbReference type="PROSITE" id="PS51194">
    <property type="entry name" value="HELICASE_CTER"/>
    <property type="match status" value="1"/>
</dbReference>
<dbReference type="PROSITE" id="PS51192">
    <property type="entry name" value="HELICASE_ATP_BIND_1"/>
    <property type="match status" value="1"/>
</dbReference>
<dbReference type="SMART" id="SM00487">
    <property type="entry name" value="DEXDc"/>
    <property type="match status" value="1"/>
</dbReference>
<evidence type="ECO:0000256" key="2">
    <source>
        <dbReference type="ARBA" id="ARBA00022801"/>
    </source>
</evidence>
<evidence type="ECO:0000259" key="6">
    <source>
        <dbReference type="PROSITE" id="PS51194"/>
    </source>
</evidence>
<keyword evidence="3 7" id="KW-0347">Helicase</keyword>
<dbReference type="Proteomes" id="UP001595617">
    <property type="component" value="Unassembled WGS sequence"/>
</dbReference>
<dbReference type="Pfam" id="PF00270">
    <property type="entry name" value="DEAD"/>
    <property type="match status" value="1"/>
</dbReference>
<dbReference type="InterPro" id="IPR014001">
    <property type="entry name" value="Helicase_ATP-bd"/>
</dbReference>
<keyword evidence="8" id="KW-1185">Reference proteome</keyword>
<dbReference type="Gene3D" id="3.40.50.300">
    <property type="entry name" value="P-loop containing nucleotide triphosphate hydrolases"/>
    <property type="match status" value="2"/>
</dbReference>
<dbReference type="CDD" id="cd17917">
    <property type="entry name" value="DEXHc_RHA-like"/>
    <property type="match status" value="1"/>
</dbReference>
<dbReference type="PANTHER" id="PTHR43519">
    <property type="entry name" value="ATP-DEPENDENT RNA HELICASE HRPB"/>
    <property type="match status" value="1"/>
</dbReference>
<dbReference type="PROSITE" id="PS00690">
    <property type="entry name" value="DEAH_ATP_HELICASE"/>
    <property type="match status" value="1"/>
</dbReference>
<accession>A0ABV7ZZM6</accession>
<dbReference type="CDD" id="cd18791">
    <property type="entry name" value="SF2_C_RHA"/>
    <property type="match status" value="1"/>
</dbReference>
<evidence type="ECO:0000313" key="8">
    <source>
        <dbReference type="Proteomes" id="UP001595617"/>
    </source>
</evidence>
<comment type="caution">
    <text evidence="7">The sequence shown here is derived from an EMBL/GenBank/DDBJ whole genome shotgun (WGS) entry which is preliminary data.</text>
</comment>
<evidence type="ECO:0000259" key="5">
    <source>
        <dbReference type="PROSITE" id="PS51192"/>
    </source>
</evidence>
<dbReference type="Pfam" id="PF00271">
    <property type="entry name" value="Helicase_C"/>
    <property type="match status" value="1"/>
</dbReference>
<dbReference type="SMART" id="SM00490">
    <property type="entry name" value="HELICc"/>
    <property type="match status" value="1"/>
</dbReference>
<dbReference type="SUPFAM" id="SSF52540">
    <property type="entry name" value="P-loop containing nucleoside triphosphate hydrolases"/>
    <property type="match status" value="1"/>
</dbReference>
<sequence>MTAPHDLVQLPLYEHKSAFLDRRKNPLLIEAEPGAGKSTLIPLWAMESCPAGQQVWLIQPRILATRAVSKRLRELSEKPHWVGYQVPYERQIGPQARLVVMTPGIFLQRLLHDPELPGVHTVILDEIHERSVQQDLAWVWLQELLVLREQLNVIVMTATPDPTLRAQVPTILRAEGRQFPVQTHWLPSQDRERLAQSVCRALRVTPVPPEATVLVFLPGWQAIEDTHRALHQTFPERSICRLHSNVPPEEQANALNPDSGWRIILSTNIAETALTVPDVTWVIDSGLARYPSFDQVSGITRLVTRQISAASADQRRGRAGRILAGNCIRLWSAERPLAPAERPDIVHTDALALALYIAHWGTPANQLLWPDKPSLPALQLAHERLAHWGLLQANGKISPKGELANSLGTEPRIAVWLLSFHTQTSIPSTALTLALCLHFMPEMISSDEAWLTRAEALSQQHPHWQQMKQRWLRQLALSESPKVELADLALRFAHLFPERIGLQQPSERYRLTMGISAECRELNSSWAVFVTLSPEGKRISGFALPLTLTKAQEKALSQPTTRTVQQGKGWFRETQWILGNLTVAVEREPLSEQDIPSAILAEITAQGLWHFNWPEAAAQLLIRAQVALDHELIPFGDLGENALLSTLGEWLLPFLSPDSRLQQLPWLAALEYRLGHEHLRALNSLVPNTLRLPSGREVSIHYRTDTTPTSAHIEGKLQEFFGATTMEIAEGRIPLTLHLLSPAGRPLAITGDLTTFWQNAYPDIRKEMRGRYPRHPWPDNPSTHVATRLTKRGLAQRP</sequence>
<keyword evidence="2" id="KW-0378">Hydrolase</keyword>
<organism evidence="7 8">
    <name type="scientific">Saccharospirillum mangrovi</name>
    <dbReference type="NCBI Taxonomy" id="2161747"/>
    <lineage>
        <taxon>Bacteria</taxon>
        <taxon>Pseudomonadati</taxon>
        <taxon>Pseudomonadota</taxon>
        <taxon>Gammaproteobacteria</taxon>
        <taxon>Oceanospirillales</taxon>
        <taxon>Saccharospirillaceae</taxon>
        <taxon>Saccharospirillum</taxon>
    </lineage>
</organism>
<evidence type="ECO:0000256" key="3">
    <source>
        <dbReference type="ARBA" id="ARBA00022806"/>
    </source>
</evidence>
<dbReference type="EMBL" id="JBHRYR010000003">
    <property type="protein sequence ID" value="MFC3853691.1"/>
    <property type="molecule type" value="Genomic_DNA"/>
</dbReference>
<proteinExistence type="predicted"/>
<dbReference type="InterPro" id="IPR013689">
    <property type="entry name" value="RNA_helicase_ATP-dep_HrpB_C"/>
</dbReference>
<dbReference type="InterPro" id="IPR027417">
    <property type="entry name" value="P-loop_NTPase"/>
</dbReference>
<evidence type="ECO:0000256" key="1">
    <source>
        <dbReference type="ARBA" id="ARBA00022741"/>
    </source>
</evidence>
<dbReference type="InterPro" id="IPR002464">
    <property type="entry name" value="DNA/RNA_helicase_DEAH_CS"/>
</dbReference>
<feature type="domain" description="Helicase ATP-binding" evidence="5">
    <location>
        <begin position="18"/>
        <end position="178"/>
    </location>
</feature>
<keyword evidence="1" id="KW-0547">Nucleotide-binding</keyword>
<dbReference type="InterPro" id="IPR001650">
    <property type="entry name" value="Helicase_C-like"/>
</dbReference>
<dbReference type="PANTHER" id="PTHR43519:SF1">
    <property type="entry name" value="ATP-DEPENDENT RNA HELICASE HRPB"/>
    <property type="match status" value="1"/>
</dbReference>
<feature type="domain" description="Helicase C-terminal" evidence="6">
    <location>
        <begin position="197"/>
        <end position="368"/>
    </location>
</feature>
<dbReference type="Pfam" id="PF08482">
    <property type="entry name" value="HrpB_C"/>
    <property type="match status" value="1"/>
</dbReference>
<evidence type="ECO:0000256" key="4">
    <source>
        <dbReference type="ARBA" id="ARBA00022840"/>
    </source>
</evidence>
<protein>
    <submittedName>
        <fullName evidence="7">ATP-dependent helicase C-terminal domain-containing protein</fullName>
    </submittedName>
</protein>
<dbReference type="InterPro" id="IPR011545">
    <property type="entry name" value="DEAD/DEAH_box_helicase_dom"/>
</dbReference>
<dbReference type="RefSeq" id="WP_380697085.1">
    <property type="nucleotide sequence ID" value="NZ_JBHRYR010000003.1"/>
</dbReference>
<dbReference type="InterPro" id="IPR010225">
    <property type="entry name" value="HrpB"/>
</dbReference>
<reference evidence="8" key="1">
    <citation type="journal article" date="2019" name="Int. J. Syst. Evol. Microbiol.">
        <title>The Global Catalogue of Microorganisms (GCM) 10K type strain sequencing project: providing services to taxonomists for standard genome sequencing and annotation.</title>
        <authorList>
            <consortium name="The Broad Institute Genomics Platform"/>
            <consortium name="The Broad Institute Genome Sequencing Center for Infectious Disease"/>
            <person name="Wu L."/>
            <person name="Ma J."/>
        </authorList>
    </citation>
    <scope>NUCLEOTIDE SEQUENCE [LARGE SCALE GENOMIC DNA]</scope>
    <source>
        <strain evidence="8">IBRC 10765</strain>
    </source>
</reference>
<evidence type="ECO:0000313" key="7">
    <source>
        <dbReference type="EMBL" id="MFC3853691.1"/>
    </source>
</evidence>
<gene>
    <name evidence="7" type="ORF">ACFOOG_12680</name>
</gene>
<keyword evidence="4" id="KW-0067">ATP-binding</keyword>